<proteinExistence type="inferred from homology"/>
<evidence type="ECO:0000256" key="2">
    <source>
        <dbReference type="RuleBase" id="RU366071"/>
    </source>
</evidence>
<sequence>MTLNPSPDPLPFDRAIAVKTFLRPIATHLEDPDVTEIAIVRPGELYTREHGAWQLHECQVLTYPHLEALATALAAYNHMAKAPILSVLLPRGERGQIVQPPACLDGTMAINIRKHTQAAFTLDELKAQGAFDAMADTAAECTTGNVSAIDQQLLSLKSAGDIPTFLHVAIQARKNLVVAGATGSGKTTFARSLIDRVPIDERLITIEDVHELILPRHRNRIHLMYGATRGRVSPTDSLAACMRLSPDRIFLAELRGPETWDYLAALNTGHPGSVTTTHANSAADTFNRLAVLIKQSPTGGNLDLETIQAFLRQTVDIVLYFERFRLKELWFEPRRLRPR</sequence>
<dbReference type="Gene3D" id="3.40.50.300">
    <property type="entry name" value="P-loop containing nucleotide triphosphate hydrolases"/>
    <property type="match status" value="1"/>
</dbReference>
<organism evidence="4 5">
    <name type="scientific">Candidimonas nitroreducens</name>
    <dbReference type="NCBI Taxonomy" id="683354"/>
    <lineage>
        <taxon>Bacteria</taxon>
        <taxon>Pseudomonadati</taxon>
        <taxon>Pseudomonadota</taxon>
        <taxon>Betaproteobacteria</taxon>
        <taxon>Burkholderiales</taxon>
        <taxon>Alcaligenaceae</taxon>
        <taxon>Candidimonas</taxon>
    </lineage>
</organism>
<comment type="similarity">
    <text evidence="1 2">Belongs to the GSP E family.</text>
</comment>
<dbReference type="InterPro" id="IPR001482">
    <property type="entry name" value="T2SS/T4SS_dom"/>
</dbReference>
<comment type="caution">
    <text evidence="4">The sequence shown here is derived from an EMBL/GenBank/DDBJ whole genome shotgun (WGS) entry which is preliminary data.</text>
</comment>
<dbReference type="CDD" id="cd01130">
    <property type="entry name" value="VirB11-like_ATPase"/>
    <property type="match status" value="1"/>
</dbReference>
<dbReference type="GO" id="GO:0043684">
    <property type="term" value="C:type IV secretion system complex"/>
    <property type="evidence" value="ECO:0007669"/>
    <property type="project" value="UniProtKB-UniRule"/>
</dbReference>
<comment type="function">
    <text evidence="2">Part of the Type IV secretion system.</text>
</comment>
<reference evidence="5" key="1">
    <citation type="submission" date="2017-06" db="EMBL/GenBank/DDBJ databases">
        <title>Herbaspirillum phytohormonus sp. nov., isolated from the root nodule of Robinia pseudoacacia in lead-zinc mine.</title>
        <authorList>
            <person name="Fan M."/>
            <person name="Lin Y."/>
        </authorList>
    </citation>
    <scope>NUCLEOTIDE SEQUENCE [LARGE SCALE GENOMIC DNA]</scope>
    <source>
        <strain evidence="5">SC-089</strain>
    </source>
</reference>
<dbReference type="InterPro" id="IPR050921">
    <property type="entry name" value="T4SS_GSP_E_ATPase"/>
</dbReference>
<dbReference type="OrthoDB" id="9810761at2"/>
<keyword evidence="2" id="KW-0547">Nucleotide-binding</keyword>
<dbReference type="RefSeq" id="WP_088601693.1">
    <property type="nucleotide sequence ID" value="NZ_NJIH01000002.1"/>
</dbReference>
<accession>A0A225MYF0</accession>
<keyword evidence="2" id="KW-1003">Cell membrane</keyword>
<dbReference type="Gene3D" id="3.30.450.90">
    <property type="match status" value="1"/>
</dbReference>
<dbReference type="PANTHER" id="PTHR30486">
    <property type="entry name" value="TWITCHING MOTILITY PROTEIN PILT"/>
    <property type="match status" value="1"/>
</dbReference>
<dbReference type="AlphaFoldDB" id="A0A225MYF0"/>
<protein>
    <recommendedName>
        <fullName evidence="2">Type IV secretion system protein</fullName>
    </recommendedName>
</protein>
<dbReference type="GO" id="GO:0005886">
    <property type="term" value="C:plasma membrane"/>
    <property type="evidence" value="ECO:0007669"/>
    <property type="project" value="UniProtKB-SubCell"/>
</dbReference>
<gene>
    <name evidence="4" type="primary">virB11</name>
    <name evidence="4" type="ORF">CEY11_02015</name>
</gene>
<dbReference type="SUPFAM" id="SSF52540">
    <property type="entry name" value="P-loop containing nucleoside triphosphate hydrolases"/>
    <property type="match status" value="1"/>
</dbReference>
<dbReference type="EMBL" id="NJIH01000002">
    <property type="protein sequence ID" value="OWT65543.1"/>
    <property type="molecule type" value="Genomic_DNA"/>
</dbReference>
<dbReference type="PANTHER" id="PTHR30486:SF6">
    <property type="entry name" value="TYPE IV PILUS RETRACTATION ATPASE PILT"/>
    <property type="match status" value="1"/>
</dbReference>
<dbReference type="InterPro" id="IPR027417">
    <property type="entry name" value="P-loop_NTPase"/>
</dbReference>
<dbReference type="InterPro" id="IPR014155">
    <property type="entry name" value="VirB11"/>
</dbReference>
<evidence type="ECO:0000256" key="1">
    <source>
        <dbReference type="ARBA" id="ARBA00006611"/>
    </source>
</evidence>
<keyword evidence="2" id="KW-0472">Membrane</keyword>
<dbReference type="Proteomes" id="UP000214603">
    <property type="component" value="Unassembled WGS sequence"/>
</dbReference>
<keyword evidence="2" id="KW-0997">Cell inner membrane</keyword>
<dbReference type="GO" id="GO:0016887">
    <property type="term" value="F:ATP hydrolysis activity"/>
    <property type="evidence" value="ECO:0007669"/>
    <property type="project" value="InterPro"/>
</dbReference>
<dbReference type="GO" id="GO:0044097">
    <property type="term" value="P:secretion by the type IV secretion system"/>
    <property type="evidence" value="ECO:0007669"/>
    <property type="project" value="InterPro"/>
</dbReference>
<dbReference type="Pfam" id="PF00437">
    <property type="entry name" value="T2SSE"/>
    <property type="match status" value="1"/>
</dbReference>
<keyword evidence="2" id="KW-0067">ATP-binding</keyword>
<dbReference type="NCBIfam" id="TIGR02788">
    <property type="entry name" value="VirB11"/>
    <property type="match status" value="1"/>
</dbReference>
<feature type="domain" description="Bacterial type II secretion system protein E" evidence="3">
    <location>
        <begin position="162"/>
        <end position="293"/>
    </location>
</feature>
<comment type="subcellular location">
    <subcellularLocation>
        <location evidence="2">Cell inner membrane</location>
        <topology evidence="2">Peripheral membrane protein</topology>
        <orientation evidence="2">Cytoplasmic side</orientation>
    </subcellularLocation>
</comment>
<name>A0A225MYF0_9BURK</name>
<evidence type="ECO:0000259" key="3">
    <source>
        <dbReference type="Pfam" id="PF00437"/>
    </source>
</evidence>
<evidence type="ECO:0000313" key="5">
    <source>
        <dbReference type="Proteomes" id="UP000214603"/>
    </source>
</evidence>
<dbReference type="GO" id="GO:0005524">
    <property type="term" value="F:ATP binding"/>
    <property type="evidence" value="ECO:0007669"/>
    <property type="project" value="UniProtKB-UniRule"/>
</dbReference>
<evidence type="ECO:0000313" key="4">
    <source>
        <dbReference type="EMBL" id="OWT65543.1"/>
    </source>
</evidence>
<keyword evidence="5" id="KW-1185">Reference proteome</keyword>